<evidence type="ECO:0000313" key="2">
    <source>
        <dbReference type="Proteomes" id="UP000235786"/>
    </source>
</evidence>
<accession>A0A2J6SDB9</accession>
<proteinExistence type="predicted"/>
<keyword evidence="2" id="KW-1185">Reference proteome</keyword>
<organism evidence="1 2">
    <name type="scientific">Hyaloscypha variabilis (strain UAMH 11265 / GT02V1 / F)</name>
    <name type="common">Meliniomyces variabilis</name>
    <dbReference type="NCBI Taxonomy" id="1149755"/>
    <lineage>
        <taxon>Eukaryota</taxon>
        <taxon>Fungi</taxon>
        <taxon>Dikarya</taxon>
        <taxon>Ascomycota</taxon>
        <taxon>Pezizomycotina</taxon>
        <taxon>Leotiomycetes</taxon>
        <taxon>Helotiales</taxon>
        <taxon>Hyaloscyphaceae</taxon>
        <taxon>Hyaloscypha</taxon>
        <taxon>Hyaloscypha variabilis</taxon>
    </lineage>
</organism>
<dbReference type="OrthoDB" id="2772415at2759"/>
<name>A0A2J6SDB9_HYAVF</name>
<sequence length="123" mass="13444">MSSQAQSIHVITVDSTPAKAKDFLAGLIKATEKDYSLVHVANCEAIKDVKPVLTSLVIAPKVLICSSKLFDEEEEEIREIAQRILPDIKLIMVPHDLHAPGGGNAVVEFLVEQITESKLPTKE</sequence>
<evidence type="ECO:0000313" key="1">
    <source>
        <dbReference type="EMBL" id="PMD48761.1"/>
    </source>
</evidence>
<gene>
    <name evidence="1" type="ORF">L207DRAFT_627452</name>
</gene>
<dbReference type="AlphaFoldDB" id="A0A2J6SDB9"/>
<dbReference type="EMBL" id="KZ613937">
    <property type="protein sequence ID" value="PMD48761.1"/>
    <property type="molecule type" value="Genomic_DNA"/>
</dbReference>
<reference evidence="1 2" key="1">
    <citation type="submission" date="2016-04" db="EMBL/GenBank/DDBJ databases">
        <title>A degradative enzymes factory behind the ericoid mycorrhizal symbiosis.</title>
        <authorList>
            <consortium name="DOE Joint Genome Institute"/>
            <person name="Martino E."/>
            <person name="Morin E."/>
            <person name="Grelet G."/>
            <person name="Kuo A."/>
            <person name="Kohler A."/>
            <person name="Daghino S."/>
            <person name="Barry K."/>
            <person name="Choi C."/>
            <person name="Cichocki N."/>
            <person name="Clum A."/>
            <person name="Copeland A."/>
            <person name="Hainaut M."/>
            <person name="Haridas S."/>
            <person name="Labutti K."/>
            <person name="Lindquist E."/>
            <person name="Lipzen A."/>
            <person name="Khouja H.-R."/>
            <person name="Murat C."/>
            <person name="Ohm R."/>
            <person name="Olson A."/>
            <person name="Spatafora J."/>
            <person name="Veneault-Fourrey C."/>
            <person name="Henrissat B."/>
            <person name="Grigoriev I."/>
            <person name="Martin F."/>
            <person name="Perotto S."/>
        </authorList>
    </citation>
    <scope>NUCLEOTIDE SEQUENCE [LARGE SCALE GENOMIC DNA]</scope>
    <source>
        <strain evidence="1 2">F</strain>
    </source>
</reference>
<protein>
    <submittedName>
        <fullName evidence="1">Uncharacterized protein</fullName>
    </submittedName>
</protein>
<dbReference type="Proteomes" id="UP000235786">
    <property type="component" value="Unassembled WGS sequence"/>
</dbReference>